<dbReference type="InterPro" id="IPR010982">
    <property type="entry name" value="Lambda_DNA-bd_dom_sf"/>
</dbReference>
<evidence type="ECO:0000259" key="1">
    <source>
        <dbReference type="PROSITE" id="PS50943"/>
    </source>
</evidence>
<dbReference type="GO" id="GO:0003677">
    <property type="term" value="F:DNA binding"/>
    <property type="evidence" value="ECO:0007669"/>
    <property type="project" value="InterPro"/>
</dbReference>
<name>A0A7I9ZNK1_9MYCO</name>
<comment type="caution">
    <text evidence="2">The sequence shown here is derived from an EMBL/GenBank/DDBJ whole genome shotgun (WGS) entry which is preliminary data.</text>
</comment>
<dbReference type="SUPFAM" id="SSF47413">
    <property type="entry name" value="lambda repressor-like DNA-binding domains"/>
    <property type="match status" value="1"/>
</dbReference>
<evidence type="ECO:0000313" key="2">
    <source>
        <dbReference type="EMBL" id="GFH02632.1"/>
    </source>
</evidence>
<feature type="domain" description="HTH cro/C1-type" evidence="1">
    <location>
        <begin position="42"/>
        <end position="82"/>
    </location>
</feature>
<dbReference type="Proteomes" id="UP000465304">
    <property type="component" value="Unassembled WGS sequence"/>
</dbReference>
<dbReference type="AlphaFoldDB" id="A0A7I9ZNK1"/>
<sequence length="96" mass="10059">MYTDYAGGMVRVPLSPEQVRAGQRLGALIRTARAGRDPEVIARDAGISPETLRKIEVGRMPSPSFGTVVGLCGALGLPVQEAVDAWGGADDRPVAI</sequence>
<dbReference type="EMBL" id="BLLB01000002">
    <property type="protein sequence ID" value="GFH02632.1"/>
    <property type="molecule type" value="Genomic_DNA"/>
</dbReference>
<dbReference type="CDD" id="cd00093">
    <property type="entry name" value="HTH_XRE"/>
    <property type="match status" value="1"/>
</dbReference>
<accession>A0A7I9ZNK1</accession>
<gene>
    <name evidence="2" type="ORF">MHIP_31150</name>
</gene>
<organism evidence="2 3">
    <name type="scientific">Mycolicibacterium hippocampi</name>
    <dbReference type="NCBI Taxonomy" id="659824"/>
    <lineage>
        <taxon>Bacteria</taxon>
        <taxon>Bacillati</taxon>
        <taxon>Actinomycetota</taxon>
        <taxon>Actinomycetes</taxon>
        <taxon>Mycobacteriales</taxon>
        <taxon>Mycobacteriaceae</taxon>
        <taxon>Mycolicibacterium</taxon>
    </lineage>
</organism>
<proteinExistence type="predicted"/>
<dbReference type="Pfam" id="PF13560">
    <property type="entry name" value="HTH_31"/>
    <property type="match status" value="1"/>
</dbReference>
<dbReference type="SMART" id="SM00530">
    <property type="entry name" value="HTH_XRE"/>
    <property type="match status" value="1"/>
</dbReference>
<evidence type="ECO:0000313" key="3">
    <source>
        <dbReference type="Proteomes" id="UP000465304"/>
    </source>
</evidence>
<protein>
    <submittedName>
        <fullName evidence="2">Transcriptional regulator</fullName>
    </submittedName>
</protein>
<keyword evidence="3" id="KW-1185">Reference proteome</keyword>
<reference evidence="2 3" key="1">
    <citation type="journal article" date="2019" name="Emerg. Microbes Infect.">
        <title>Comprehensive subspecies identification of 175 nontuberculous mycobacteria species based on 7547 genomic profiles.</title>
        <authorList>
            <person name="Matsumoto Y."/>
            <person name="Kinjo T."/>
            <person name="Motooka D."/>
            <person name="Nabeya D."/>
            <person name="Jung N."/>
            <person name="Uechi K."/>
            <person name="Horii T."/>
            <person name="Iida T."/>
            <person name="Fujita J."/>
            <person name="Nakamura S."/>
        </authorList>
    </citation>
    <scope>NUCLEOTIDE SEQUENCE [LARGE SCALE GENOMIC DNA]</scope>
    <source>
        <strain evidence="2 3">JCM 30996</strain>
    </source>
</reference>
<dbReference type="Gene3D" id="1.10.260.40">
    <property type="entry name" value="lambda repressor-like DNA-binding domains"/>
    <property type="match status" value="1"/>
</dbReference>
<dbReference type="InterPro" id="IPR001387">
    <property type="entry name" value="Cro/C1-type_HTH"/>
</dbReference>
<dbReference type="PROSITE" id="PS50943">
    <property type="entry name" value="HTH_CROC1"/>
    <property type="match status" value="1"/>
</dbReference>